<reference evidence="8" key="5">
    <citation type="journal article" date="2021" name="G3 (Bethesda)">
        <title>Aegilops tauschii genome assembly Aet v5.0 features greater sequence contiguity and improved annotation.</title>
        <authorList>
            <person name="Wang L."/>
            <person name="Zhu T."/>
            <person name="Rodriguez J.C."/>
            <person name="Deal K.R."/>
            <person name="Dubcovsky J."/>
            <person name="McGuire P.E."/>
            <person name="Lux T."/>
            <person name="Spannagl M."/>
            <person name="Mayer K.F.X."/>
            <person name="Baldrich P."/>
            <person name="Meyers B.C."/>
            <person name="Huo N."/>
            <person name="Gu Y.Q."/>
            <person name="Zhou H."/>
            <person name="Devos K.M."/>
            <person name="Bennetzen J.L."/>
            <person name="Unver T."/>
            <person name="Budak H."/>
            <person name="Gulick P.J."/>
            <person name="Galiba G."/>
            <person name="Kalapos B."/>
            <person name="Nelson D.R."/>
            <person name="Li P."/>
            <person name="You F.M."/>
            <person name="Luo M.C."/>
            <person name="Dvorak J."/>
        </authorList>
    </citation>
    <scope>NUCLEOTIDE SEQUENCE [LARGE SCALE GENOMIC DNA]</scope>
    <source>
        <strain evidence="8">cv. AL8/78</strain>
    </source>
</reference>
<feature type="transmembrane region" description="Helical" evidence="7">
    <location>
        <begin position="279"/>
        <end position="300"/>
    </location>
</feature>
<comment type="similarity">
    <text evidence="2">Belongs to the OXA1/ALB3/YidC (TC 2.A.9.2) family.</text>
</comment>
<dbReference type="GO" id="GO:0032977">
    <property type="term" value="F:membrane insertase activity"/>
    <property type="evidence" value="ECO:0007669"/>
    <property type="project" value="InterPro"/>
</dbReference>
<dbReference type="AlphaFoldDB" id="A0A453QV18"/>
<comment type="subcellular location">
    <subcellularLocation>
        <location evidence="1">Membrane</location>
        <topology evidence="1">Multi-pass membrane protein</topology>
    </subcellularLocation>
</comment>
<dbReference type="GO" id="GO:0032979">
    <property type="term" value="P:protein insertion into mitochondrial inner membrane from matrix"/>
    <property type="evidence" value="ECO:0007669"/>
    <property type="project" value="TreeGrafter"/>
</dbReference>
<accession>A0A453QV18</accession>
<reference evidence="9" key="2">
    <citation type="journal article" date="2017" name="Nat. Plants">
        <title>The Aegilops tauschii genome reveals multiple impacts of transposons.</title>
        <authorList>
            <person name="Zhao G."/>
            <person name="Zou C."/>
            <person name="Li K."/>
            <person name="Wang K."/>
            <person name="Li T."/>
            <person name="Gao L."/>
            <person name="Zhang X."/>
            <person name="Wang H."/>
            <person name="Yang Z."/>
            <person name="Liu X."/>
            <person name="Jiang W."/>
            <person name="Mao L."/>
            <person name="Kong X."/>
            <person name="Jiao Y."/>
            <person name="Jia J."/>
        </authorList>
    </citation>
    <scope>NUCLEOTIDE SEQUENCE [LARGE SCALE GENOMIC DNA]</scope>
    <source>
        <strain evidence="9">cv. AL8/78</strain>
    </source>
</reference>
<sequence length="608" mass="66090">ADLMALPLRLLGRIGGGGRRGRLPPPLAALAHLSAASPHRGPTHEPPSPAPPLHFPSPVPPFAVPARGFSWYSRSPASPAPPAAPEFPADEGATAVKEGFVYLDDASTVDYGEELAAAADGAADAAVGVAAGGNGGGLSGFAMDSLVGVLDGFHNLTGLPWWITISASTVAMRLIILPALIVQFHKTAKIGQLFRKLPPPLPPPLSGRSYRDQYSLFQKKRRELGCPSFLWNFAYFSVQFPCFILWMASIRSMCLSNHPGLDNGGILWFNNLTEFPHGALGPVFPVLVAGLHYLNVQISFQKSQAKHYPGVLGLLAKYYKIYLDILAIPLFLIAYVVPQGSLVYWTTNGLFHVAQQLSLRNDIVRKMLGLPDTGALAGNTSPKSLHEGQKIMQRWPLGDSRMQSKLESSTAPKFMFEDSKMMDENVSAESSSPEELLQQALQYLGTGCQDQAVPLIRTAIEKNPDLHIALIGMGQTLFSNKLFPEASVCFEHAIPKIEEQDPLLVLAYFSAGLSRKNQGDKETAIKLLQRLTELKEPEQVMSKACYFQGFIALGSILSNEGRKSEAAKYLRAATAYDPGVERFLKECEEAMEDQSSQQSTEPPNLKGP</sequence>
<evidence type="ECO:0000256" key="4">
    <source>
        <dbReference type="ARBA" id="ARBA00022989"/>
    </source>
</evidence>
<evidence type="ECO:0000313" key="8">
    <source>
        <dbReference type="EnsemblPlants" id="AET7Gv20334300.8"/>
    </source>
</evidence>
<feature type="region of interest" description="Disordered" evidence="6">
    <location>
        <begin position="588"/>
        <end position="608"/>
    </location>
</feature>
<feature type="transmembrane region" description="Helical" evidence="7">
    <location>
        <begin position="229"/>
        <end position="248"/>
    </location>
</feature>
<reference evidence="8" key="4">
    <citation type="submission" date="2019-03" db="UniProtKB">
        <authorList>
            <consortium name="EnsemblPlants"/>
        </authorList>
    </citation>
    <scope>IDENTIFICATION</scope>
</reference>
<evidence type="ECO:0000256" key="5">
    <source>
        <dbReference type="ARBA" id="ARBA00023136"/>
    </source>
</evidence>
<organism evidence="8 9">
    <name type="scientific">Aegilops tauschii subsp. strangulata</name>
    <name type="common">Goatgrass</name>
    <dbReference type="NCBI Taxonomy" id="200361"/>
    <lineage>
        <taxon>Eukaryota</taxon>
        <taxon>Viridiplantae</taxon>
        <taxon>Streptophyta</taxon>
        <taxon>Embryophyta</taxon>
        <taxon>Tracheophyta</taxon>
        <taxon>Spermatophyta</taxon>
        <taxon>Magnoliopsida</taxon>
        <taxon>Liliopsida</taxon>
        <taxon>Poales</taxon>
        <taxon>Poaceae</taxon>
        <taxon>BOP clade</taxon>
        <taxon>Pooideae</taxon>
        <taxon>Triticodae</taxon>
        <taxon>Triticeae</taxon>
        <taxon>Triticinae</taxon>
        <taxon>Aegilops</taxon>
    </lineage>
</organism>
<dbReference type="GO" id="GO:0005743">
    <property type="term" value="C:mitochondrial inner membrane"/>
    <property type="evidence" value="ECO:0007669"/>
    <property type="project" value="TreeGrafter"/>
</dbReference>
<dbReference type="InterPro" id="IPR001708">
    <property type="entry name" value="YidC/ALB3/OXA1/COX18"/>
</dbReference>
<keyword evidence="5 7" id="KW-0472">Membrane</keyword>
<feature type="transmembrane region" description="Helical" evidence="7">
    <location>
        <begin position="159"/>
        <end position="182"/>
    </location>
</feature>
<dbReference type="SUPFAM" id="SSF48452">
    <property type="entry name" value="TPR-like"/>
    <property type="match status" value="1"/>
</dbReference>
<name>A0A453QV18_AEGTS</name>
<evidence type="ECO:0000256" key="2">
    <source>
        <dbReference type="ARBA" id="ARBA00010583"/>
    </source>
</evidence>
<protein>
    <submittedName>
        <fullName evidence="8">Uncharacterized protein</fullName>
    </submittedName>
</protein>
<keyword evidence="4 7" id="KW-1133">Transmembrane helix</keyword>
<reference evidence="9" key="1">
    <citation type="journal article" date="2014" name="Science">
        <title>Ancient hybridizations among the ancestral genomes of bread wheat.</title>
        <authorList>
            <consortium name="International Wheat Genome Sequencing Consortium,"/>
            <person name="Marcussen T."/>
            <person name="Sandve S.R."/>
            <person name="Heier L."/>
            <person name="Spannagl M."/>
            <person name="Pfeifer M."/>
            <person name="Jakobsen K.S."/>
            <person name="Wulff B.B."/>
            <person name="Steuernagel B."/>
            <person name="Mayer K.F."/>
            <person name="Olsen O.A."/>
        </authorList>
    </citation>
    <scope>NUCLEOTIDE SEQUENCE [LARGE SCALE GENOMIC DNA]</scope>
    <source>
        <strain evidence="9">cv. AL8/78</strain>
    </source>
</reference>
<proteinExistence type="inferred from homology"/>
<dbReference type="Pfam" id="PF13181">
    <property type="entry name" value="TPR_8"/>
    <property type="match status" value="1"/>
</dbReference>
<feature type="region of interest" description="Disordered" evidence="6">
    <location>
        <begin position="35"/>
        <end position="55"/>
    </location>
</feature>
<dbReference type="EnsemblPlants" id="AET7Gv20334300.8">
    <property type="protein sequence ID" value="AET7Gv20334300.8"/>
    <property type="gene ID" value="AET7Gv20334300"/>
</dbReference>
<dbReference type="STRING" id="200361.A0A453QV18"/>
<feature type="transmembrane region" description="Helical" evidence="7">
    <location>
        <begin position="321"/>
        <end position="345"/>
    </location>
</feature>
<dbReference type="Proteomes" id="UP000015105">
    <property type="component" value="Chromosome 7D"/>
</dbReference>
<dbReference type="PANTHER" id="PTHR12428">
    <property type="entry name" value="OXA1"/>
    <property type="match status" value="1"/>
</dbReference>
<dbReference type="InterPro" id="IPR011990">
    <property type="entry name" value="TPR-like_helical_dom_sf"/>
</dbReference>
<evidence type="ECO:0000313" key="9">
    <source>
        <dbReference type="Proteomes" id="UP000015105"/>
    </source>
</evidence>
<feature type="compositionally biased region" description="Pro residues" evidence="6">
    <location>
        <begin position="44"/>
        <end position="55"/>
    </location>
</feature>
<dbReference type="Gene3D" id="1.25.40.10">
    <property type="entry name" value="Tetratricopeptide repeat domain"/>
    <property type="match status" value="1"/>
</dbReference>
<evidence type="ECO:0000256" key="1">
    <source>
        <dbReference type="ARBA" id="ARBA00004141"/>
    </source>
</evidence>
<feature type="compositionally biased region" description="Polar residues" evidence="6">
    <location>
        <begin position="593"/>
        <end position="602"/>
    </location>
</feature>
<dbReference type="SMART" id="SM00028">
    <property type="entry name" value="TPR"/>
    <property type="match status" value="4"/>
</dbReference>
<dbReference type="CDD" id="cd20069">
    <property type="entry name" value="5TM_Oxa1-like"/>
    <property type="match status" value="1"/>
</dbReference>
<dbReference type="InterPro" id="IPR019734">
    <property type="entry name" value="TPR_rpt"/>
</dbReference>
<evidence type="ECO:0000256" key="3">
    <source>
        <dbReference type="ARBA" id="ARBA00022692"/>
    </source>
</evidence>
<evidence type="ECO:0000256" key="6">
    <source>
        <dbReference type="SAM" id="MobiDB-lite"/>
    </source>
</evidence>
<keyword evidence="3 7" id="KW-0812">Transmembrane</keyword>
<evidence type="ECO:0000256" key="7">
    <source>
        <dbReference type="SAM" id="Phobius"/>
    </source>
</evidence>
<dbReference type="PANTHER" id="PTHR12428:SF65">
    <property type="entry name" value="CYTOCHROME C OXIDASE ASSEMBLY PROTEIN COX18, MITOCHONDRIAL"/>
    <property type="match status" value="1"/>
</dbReference>
<keyword evidence="9" id="KW-1185">Reference proteome</keyword>
<dbReference type="Gramene" id="AET7Gv20334300.8">
    <property type="protein sequence ID" value="AET7Gv20334300.8"/>
    <property type="gene ID" value="AET7Gv20334300"/>
</dbReference>
<reference evidence="8" key="3">
    <citation type="journal article" date="2017" name="Nature">
        <title>Genome sequence of the progenitor of the wheat D genome Aegilops tauschii.</title>
        <authorList>
            <person name="Luo M.C."/>
            <person name="Gu Y.Q."/>
            <person name="Puiu D."/>
            <person name="Wang H."/>
            <person name="Twardziok S.O."/>
            <person name="Deal K.R."/>
            <person name="Huo N."/>
            <person name="Zhu T."/>
            <person name="Wang L."/>
            <person name="Wang Y."/>
            <person name="McGuire P.E."/>
            <person name="Liu S."/>
            <person name="Long H."/>
            <person name="Ramasamy R.K."/>
            <person name="Rodriguez J.C."/>
            <person name="Van S.L."/>
            <person name="Yuan L."/>
            <person name="Wang Z."/>
            <person name="Xia Z."/>
            <person name="Xiao L."/>
            <person name="Anderson O.D."/>
            <person name="Ouyang S."/>
            <person name="Liang Y."/>
            <person name="Zimin A.V."/>
            <person name="Pertea G."/>
            <person name="Qi P."/>
            <person name="Bennetzen J.L."/>
            <person name="Dai X."/>
            <person name="Dawson M.W."/>
            <person name="Muller H.G."/>
            <person name="Kugler K."/>
            <person name="Rivarola-Duarte L."/>
            <person name="Spannagl M."/>
            <person name="Mayer K.F.X."/>
            <person name="Lu F.H."/>
            <person name="Bevan M.W."/>
            <person name="Leroy P."/>
            <person name="Li P."/>
            <person name="You F.M."/>
            <person name="Sun Q."/>
            <person name="Liu Z."/>
            <person name="Lyons E."/>
            <person name="Wicker T."/>
            <person name="Salzberg S.L."/>
            <person name="Devos K.M."/>
            <person name="Dvorak J."/>
        </authorList>
    </citation>
    <scope>NUCLEOTIDE SEQUENCE [LARGE SCALE GENOMIC DNA]</scope>
    <source>
        <strain evidence="8">cv. AL8/78</strain>
    </source>
</reference>